<dbReference type="PANTHER" id="PTHR33744">
    <property type="entry name" value="CARBOHYDRATE DIACID REGULATOR"/>
    <property type="match status" value="1"/>
</dbReference>
<dbReference type="InterPro" id="IPR025736">
    <property type="entry name" value="PucR_C-HTH_dom"/>
</dbReference>
<dbReference type="Proteomes" id="UP001596098">
    <property type="component" value="Unassembled WGS sequence"/>
</dbReference>
<feature type="domain" description="RsbT co-antagonist protein RsbRD N-terminal" evidence="2">
    <location>
        <begin position="21"/>
        <end position="164"/>
    </location>
</feature>
<accession>A0ABW1QWZ8</accession>
<dbReference type="Pfam" id="PF14361">
    <property type="entry name" value="RsbRD_N"/>
    <property type="match status" value="1"/>
</dbReference>
<gene>
    <name evidence="3" type="ORF">ACFPWU_05335</name>
</gene>
<reference evidence="4" key="1">
    <citation type="journal article" date="2019" name="Int. J. Syst. Evol. Microbiol.">
        <title>The Global Catalogue of Microorganisms (GCM) 10K type strain sequencing project: providing services to taxonomists for standard genome sequencing and annotation.</title>
        <authorList>
            <consortium name="The Broad Institute Genomics Platform"/>
            <consortium name="The Broad Institute Genome Sequencing Center for Infectious Disease"/>
            <person name="Wu L."/>
            <person name="Ma J."/>
        </authorList>
    </citation>
    <scope>NUCLEOTIDE SEQUENCE [LARGE SCALE GENOMIC DNA]</scope>
    <source>
        <strain evidence="4">DFY28</strain>
    </source>
</reference>
<protein>
    <submittedName>
        <fullName evidence="3">PucR family transcriptional regulator</fullName>
    </submittedName>
</protein>
<dbReference type="Pfam" id="PF13556">
    <property type="entry name" value="HTH_30"/>
    <property type="match status" value="1"/>
</dbReference>
<evidence type="ECO:0000313" key="4">
    <source>
        <dbReference type="Proteomes" id="UP001596098"/>
    </source>
</evidence>
<evidence type="ECO:0000259" key="2">
    <source>
        <dbReference type="Pfam" id="PF14361"/>
    </source>
</evidence>
<sequence length="386" mass="41810">MTTLVITPEVRDVMRAKLATVGEAAVNAIIAEVPSYVNALSGHMGENIRNAVSLALGGFISLASRADGTDLRRPGAAALEGAYMLGRGEARSGRSMEALLAAYRVGSRESWRQMASALVENGVDAATIASFAELVFTYMDQLSDASVTGHSDETASSGRIRQQLLDELARSLVAGDPDEILVRAAERAEWEPPETLTAVLLPEAQVGAAMRVVSPHTLRVDDLTGETDRVVLLVPDAPRRLLLRAVQGRQCIVGPPRPWTRVRRSYRRAVRALTLPEANGPSVVDTEHHLAALAVSADVDALRDLRARVLAPLADHTPTAREKLTETLRAWLLLQGRRDAVAEALFVHPQTVRYRVGQLREAYGDALEDPHFVREAIVALGFDHPA</sequence>
<keyword evidence="4" id="KW-1185">Reference proteome</keyword>
<dbReference type="PANTHER" id="PTHR33744:SF1">
    <property type="entry name" value="DNA-BINDING TRANSCRIPTIONAL ACTIVATOR ADER"/>
    <property type="match status" value="1"/>
</dbReference>
<feature type="domain" description="PucR C-terminal helix-turn-helix" evidence="1">
    <location>
        <begin position="324"/>
        <end position="373"/>
    </location>
</feature>
<name>A0ABW1QWZ8_9ACTN</name>
<dbReference type="RefSeq" id="WP_239022173.1">
    <property type="nucleotide sequence ID" value="NZ_CP034929.1"/>
</dbReference>
<comment type="caution">
    <text evidence="3">The sequence shown here is derived from an EMBL/GenBank/DDBJ whole genome shotgun (WGS) entry which is preliminary data.</text>
</comment>
<evidence type="ECO:0000313" key="3">
    <source>
        <dbReference type="EMBL" id="MFC6153084.1"/>
    </source>
</evidence>
<dbReference type="InterPro" id="IPR042070">
    <property type="entry name" value="PucR_C-HTH_sf"/>
</dbReference>
<proteinExistence type="predicted"/>
<dbReference type="EMBL" id="JBHSQI010000002">
    <property type="protein sequence ID" value="MFC6153084.1"/>
    <property type="molecule type" value="Genomic_DNA"/>
</dbReference>
<dbReference type="InterPro" id="IPR025751">
    <property type="entry name" value="RsbRD_N_dom"/>
</dbReference>
<dbReference type="InterPro" id="IPR051448">
    <property type="entry name" value="CdaR-like_regulators"/>
</dbReference>
<evidence type="ECO:0000259" key="1">
    <source>
        <dbReference type="Pfam" id="PF13556"/>
    </source>
</evidence>
<organism evidence="3 4">
    <name type="scientific">Nocardioides yefusunii</name>
    <dbReference type="NCBI Taxonomy" id="2500546"/>
    <lineage>
        <taxon>Bacteria</taxon>
        <taxon>Bacillati</taxon>
        <taxon>Actinomycetota</taxon>
        <taxon>Actinomycetes</taxon>
        <taxon>Propionibacteriales</taxon>
        <taxon>Nocardioidaceae</taxon>
        <taxon>Nocardioides</taxon>
    </lineage>
</organism>
<dbReference type="Gene3D" id="1.10.10.2840">
    <property type="entry name" value="PucR C-terminal helix-turn-helix domain"/>
    <property type="match status" value="1"/>
</dbReference>